<keyword evidence="1" id="KW-0812">Transmembrane</keyword>
<keyword evidence="3" id="KW-1185">Reference proteome</keyword>
<dbReference type="EMBL" id="MAMP01000001">
    <property type="protein sequence ID" value="OES46556.1"/>
    <property type="molecule type" value="Genomic_DNA"/>
</dbReference>
<sequence length="83" mass="9573">MEWNYFFMLATVFIGFLIFGFSENVKGPAMPRIQADFELDAFQMGTLLSFNSLACAFIGICALFCALFSFFLYVYLHRQKEVI</sequence>
<dbReference type="InterPro" id="IPR036259">
    <property type="entry name" value="MFS_trans_sf"/>
</dbReference>
<organism evidence="2 3">
    <name type="scientific">Domibacillus iocasae</name>
    <dbReference type="NCBI Taxonomy" id="1714016"/>
    <lineage>
        <taxon>Bacteria</taxon>
        <taxon>Bacillati</taxon>
        <taxon>Bacillota</taxon>
        <taxon>Bacilli</taxon>
        <taxon>Bacillales</taxon>
        <taxon>Bacillaceae</taxon>
        <taxon>Domibacillus</taxon>
    </lineage>
</organism>
<evidence type="ECO:0000313" key="3">
    <source>
        <dbReference type="Proteomes" id="UP000095658"/>
    </source>
</evidence>
<accession>A0A1E7DTZ6</accession>
<name>A0A1E7DTZ6_9BACI</name>
<protein>
    <recommendedName>
        <fullName evidence="4">MFS transporter</fullName>
    </recommendedName>
</protein>
<comment type="caution">
    <text evidence="2">The sequence shown here is derived from an EMBL/GenBank/DDBJ whole genome shotgun (WGS) entry which is preliminary data.</text>
</comment>
<dbReference type="STRING" id="1714016.BA724_00420"/>
<gene>
    <name evidence="2" type="ORF">BA724_00420</name>
</gene>
<dbReference type="SUPFAM" id="SSF103473">
    <property type="entry name" value="MFS general substrate transporter"/>
    <property type="match status" value="1"/>
</dbReference>
<feature type="transmembrane region" description="Helical" evidence="1">
    <location>
        <begin position="5"/>
        <end position="22"/>
    </location>
</feature>
<dbReference type="Proteomes" id="UP000095658">
    <property type="component" value="Unassembled WGS sequence"/>
</dbReference>
<reference evidence="2 3" key="1">
    <citation type="submission" date="2016-06" db="EMBL/GenBank/DDBJ databases">
        <title>Domibacillus iocasae genome sequencing.</title>
        <authorList>
            <person name="Verma A."/>
            <person name="Pal Y."/>
            <person name="Ojha A.K."/>
            <person name="Krishnamurthi S."/>
        </authorList>
    </citation>
    <scope>NUCLEOTIDE SEQUENCE [LARGE SCALE GENOMIC DNA]</scope>
    <source>
        <strain evidence="2 3">DSM 29979</strain>
    </source>
</reference>
<evidence type="ECO:0000313" key="2">
    <source>
        <dbReference type="EMBL" id="OES46556.1"/>
    </source>
</evidence>
<feature type="transmembrane region" description="Helical" evidence="1">
    <location>
        <begin position="50"/>
        <end position="76"/>
    </location>
</feature>
<dbReference type="AlphaFoldDB" id="A0A1E7DTZ6"/>
<keyword evidence="1" id="KW-1133">Transmembrane helix</keyword>
<proteinExistence type="predicted"/>
<keyword evidence="1" id="KW-0472">Membrane</keyword>
<evidence type="ECO:0000256" key="1">
    <source>
        <dbReference type="SAM" id="Phobius"/>
    </source>
</evidence>
<evidence type="ECO:0008006" key="4">
    <source>
        <dbReference type="Google" id="ProtNLM"/>
    </source>
</evidence>